<dbReference type="CDD" id="cd12193">
    <property type="entry name" value="bZIP_GCN4"/>
    <property type="match status" value="1"/>
</dbReference>
<evidence type="ECO:0000313" key="14">
    <source>
        <dbReference type="Proteomes" id="UP000256601"/>
    </source>
</evidence>
<feature type="compositionally biased region" description="Basic and acidic residues" evidence="9">
    <location>
        <begin position="187"/>
        <end position="204"/>
    </location>
</feature>
<dbReference type="VEuPathDB" id="FungiDB:YALI0_E27742g"/>
<dbReference type="eggNOG" id="KOG0837">
    <property type="taxonomic scope" value="Eukaryota"/>
</dbReference>
<dbReference type="AlphaFoldDB" id="A0A1D8NK83"/>
<dbReference type="RefSeq" id="XP_504480.1">
    <property type="nucleotide sequence ID" value="XM_504480.1"/>
</dbReference>
<evidence type="ECO:0000313" key="11">
    <source>
        <dbReference type="EMBL" id="AOW06051.1"/>
    </source>
</evidence>
<comment type="similarity">
    <text evidence="8">Belongs to the bZIP family. GCN4 subfamily.</text>
</comment>
<dbReference type="GO" id="GO:0000978">
    <property type="term" value="F:RNA polymerase II cis-regulatory region sequence-specific DNA binding"/>
    <property type="evidence" value="ECO:0007669"/>
    <property type="project" value="TreeGrafter"/>
</dbReference>
<dbReference type="Gene3D" id="3.30.160.60">
    <property type="entry name" value="Classic Zinc Finger"/>
    <property type="match status" value="1"/>
</dbReference>
<dbReference type="SMART" id="SM00338">
    <property type="entry name" value="BRLZ"/>
    <property type="match status" value="1"/>
</dbReference>
<dbReference type="GeneID" id="2912217"/>
<dbReference type="GO" id="GO:0005634">
    <property type="term" value="C:nucleus"/>
    <property type="evidence" value="ECO:0007669"/>
    <property type="project" value="UniProtKB-SubCell"/>
</dbReference>
<gene>
    <name evidence="12" type="ORF">B0I71DRAFT_128974</name>
    <name evidence="11" type="ORF">YALI1_E32722g</name>
</gene>
<dbReference type="Proteomes" id="UP000182444">
    <property type="component" value="Chromosome 1E"/>
</dbReference>
<feature type="region of interest" description="Disordered" evidence="9">
    <location>
        <begin position="161"/>
        <end position="205"/>
    </location>
</feature>
<dbReference type="GO" id="GO:0008652">
    <property type="term" value="P:amino acid biosynthetic process"/>
    <property type="evidence" value="ECO:0007669"/>
    <property type="project" value="UniProtKB-KW"/>
</dbReference>
<feature type="domain" description="BZIP" evidence="10">
    <location>
        <begin position="233"/>
        <end position="277"/>
    </location>
</feature>
<evidence type="ECO:0000256" key="3">
    <source>
        <dbReference type="ARBA" id="ARBA00023015"/>
    </source>
</evidence>
<evidence type="ECO:0000256" key="6">
    <source>
        <dbReference type="ARBA" id="ARBA00023163"/>
    </source>
</evidence>
<proteinExistence type="inferred from homology"/>
<dbReference type="GO" id="GO:1903833">
    <property type="term" value="P:positive regulation of cellular response to amino acid starvation"/>
    <property type="evidence" value="ECO:0007669"/>
    <property type="project" value="TreeGrafter"/>
</dbReference>
<evidence type="ECO:0000256" key="1">
    <source>
        <dbReference type="ARBA" id="ARBA00004123"/>
    </source>
</evidence>
<keyword evidence="6" id="KW-0804">Transcription</keyword>
<evidence type="ECO:0000256" key="4">
    <source>
        <dbReference type="ARBA" id="ARBA00023125"/>
    </source>
</evidence>
<dbReference type="SUPFAM" id="SSF57959">
    <property type="entry name" value="Leucine zipper domain"/>
    <property type="match status" value="1"/>
</dbReference>
<dbReference type="InterPro" id="IPR046347">
    <property type="entry name" value="bZIP_sf"/>
</dbReference>
<dbReference type="OrthoDB" id="5419235at2759"/>
<evidence type="ECO:0000256" key="8">
    <source>
        <dbReference type="ARBA" id="ARBA00061302"/>
    </source>
</evidence>
<keyword evidence="5" id="KW-0010">Activator</keyword>
<keyword evidence="4" id="KW-0238">DNA-binding</keyword>
<reference evidence="11 13" key="1">
    <citation type="journal article" date="2016" name="PLoS ONE">
        <title>Sequence Assembly of Yarrowia lipolytica Strain W29/CLIB89 Shows Transposable Element Diversity.</title>
        <authorList>
            <person name="Magnan C."/>
            <person name="Yu J."/>
            <person name="Chang I."/>
            <person name="Jahn E."/>
            <person name="Kanomata Y."/>
            <person name="Wu J."/>
            <person name="Zeller M."/>
            <person name="Oakes M."/>
            <person name="Baldi P."/>
            <person name="Sandmeyer S."/>
        </authorList>
    </citation>
    <scope>NUCLEOTIDE SEQUENCE [LARGE SCALE GENOMIC DNA]</scope>
    <source>
        <strain evidence="11">CLIB89</strain>
        <strain evidence="13">CLIB89(W29)</strain>
    </source>
</reference>
<feature type="compositionally biased region" description="Low complexity" evidence="9">
    <location>
        <begin position="161"/>
        <end position="172"/>
    </location>
</feature>
<feature type="compositionally biased region" description="Basic and acidic residues" evidence="9">
    <location>
        <begin position="236"/>
        <end position="253"/>
    </location>
</feature>
<evidence type="ECO:0000256" key="9">
    <source>
        <dbReference type="SAM" id="MobiDB-lite"/>
    </source>
</evidence>
<evidence type="ECO:0000256" key="5">
    <source>
        <dbReference type="ARBA" id="ARBA00023159"/>
    </source>
</evidence>
<dbReference type="FunFam" id="3.30.160.60:FF:001491">
    <property type="entry name" value="Cross-pathway control protein A"/>
    <property type="match status" value="1"/>
</dbReference>
<feature type="region of interest" description="Disordered" evidence="9">
    <location>
        <begin position="234"/>
        <end position="253"/>
    </location>
</feature>
<protein>
    <recommendedName>
        <fullName evidence="10">BZIP domain-containing protein</fullName>
    </recommendedName>
</protein>
<dbReference type="PROSITE" id="PS00036">
    <property type="entry name" value="BZIP_BASIC"/>
    <property type="match status" value="1"/>
</dbReference>
<evidence type="ECO:0000259" key="10">
    <source>
        <dbReference type="PROSITE" id="PS50217"/>
    </source>
</evidence>
<dbReference type="OMA" id="SEDPNNW"/>
<dbReference type="PROSITE" id="PS50217">
    <property type="entry name" value="BZIP"/>
    <property type="match status" value="1"/>
</dbReference>
<dbReference type="EMBL" id="KZ858961">
    <property type="protein sequence ID" value="RDW27553.1"/>
    <property type="molecule type" value="Genomic_DNA"/>
</dbReference>
<dbReference type="PANTHER" id="PTHR11462:SF35">
    <property type="entry name" value="TRANSCRIPTION FACTOR JRA"/>
    <property type="match status" value="1"/>
</dbReference>
<dbReference type="GO" id="GO:0001080">
    <property type="term" value="P:nitrogen catabolite activation of transcription from RNA polymerase II promoter"/>
    <property type="evidence" value="ECO:0007669"/>
    <property type="project" value="TreeGrafter"/>
</dbReference>
<comment type="subcellular location">
    <subcellularLocation>
        <location evidence="1">Nucleus</location>
    </subcellularLocation>
</comment>
<evidence type="ECO:0000256" key="7">
    <source>
        <dbReference type="ARBA" id="ARBA00023242"/>
    </source>
</evidence>
<evidence type="ECO:0000313" key="13">
    <source>
        <dbReference type="Proteomes" id="UP000182444"/>
    </source>
</evidence>
<dbReference type="EMBL" id="CP017557">
    <property type="protein sequence ID" value="AOW06051.1"/>
    <property type="molecule type" value="Genomic_DNA"/>
</dbReference>
<dbReference type="Proteomes" id="UP000256601">
    <property type="component" value="Unassembled WGS sequence"/>
</dbReference>
<evidence type="ECO:0000256" key="2">
    <source>
        <dbReference type="ARBA" id="ARBA00022605"/>
    </source>
</evidence>
<keyword evidence="2" id="KW-0028">Amino-acid biosynthesis</keyword>
<keyword evidence="7" id="KW-0539">Nucleus</keyword>
<accession>A0A1D8NK83</accession>
<reference evidence="12 14" key="2">
    <citation type="submission" date="2018-07" db="EMBL/GenBank/DDBJ databases">
        <title>Draft Genome Assemblies for Five Robust Yarrowia lipolytica Strains Exhibiting High Lipid Production and Pentose Sugar Utilization and Sugar Alcohol Secretion from Undetoxified Lignocellulosic Biomass Hydrolysates.</title>
        <authorList>
            <consortium name="DOE Joint Genome Institute"/>
            <person name="Walker C."/>
            <person name="Ryu S."/>
            <person name="Na H."/>
            <person name="Zane M."/>
            <person name="LaButti K."/>
            <person name="Lipzen A."/>
            <person name="Haridas S."/>
            <person name="Barry K."/>
            <person name="Grigoriev I.V."/>
            <person name="Quarterman J."/>
            <person name="Slininger P."/>
            <person name="Dien B."/>
            <person name="Trinh C.T."/>
        </authorList>
    </citation>
    <scope>NUCLEOTIDE SEQUENCE [LARGE SCALE GENOMIC DNA]</scope>
    <source>
        <strain evidence="12 14">YB392</strain>
    </source>
</reference>
<organism evidence="11 13">
    <name type="scientific">Yarrowia lipolytica</name>
    <name type="common">Candida lipolytica</name>
    <dbReference type="NCBI Taxonomy" id="4952"/>
    <lineage>
        <taxon>Eukaryota</taxon>
        <taxon>Fungi</taxon>
        <taxon>Dikarya</taxon>
        <taxon>Ascomycota</taxon>
        <taxon>Saccharomycotina</taxon>
        <taxon>Dipodascomycetes</taxon>
        <taxon>Dipodascales</taxon>
        <taxon>Dipodascales incertae sedis</taxon>
        <taxon>Yarrowia</taxon>
    </lineage>
</organism>
<dbReference type="InterPro" id="IPR004827">
    <property type="entry name" value="bZIP"/>
</dbReference>
<keyword evidence="3" id="KW-0805">Transcription regulation</keyword>
<dbReference type="KEGG" id="yli:2912217"/>
<dbReference type="GO" id="GO:0000981">
    <property type="term" value="F:DNA-binding transcription factor activity, RNA polymerase II-specific"/>
    <property type="evidence" value="ECO:0007669"/>
    <property type="project" value="TreeGrafter"/>
</dbReference>
<dbReference type="VEuPathDB" id="FungiDB:YALI1_E32722g"/>
<sequence>MSIYHDYKRFSKHESAFGGFAASMSGNQMPFSPMLTPKHEAVGEFGKTGHAHAQTAAPQQPQQIDPLVASLTPATGTISPQELMGHSFGNDDFDASPIFGDADLGDCNNWESLFNDDAAAPQASPAPQVAPVAVKAEPDAELMPFPMAFTQNIDSFAPTTVSASVSPASSSVGPESLGGMDVNPLKRPRDGSESPSFENKKDQHGLTAYNRKPRQAPLSPIVVEEGADSVAVKRARNTEAARRSRARKMERMSQLEERVEELLTRNKELEAEVARLRAMQK</sequence>
<dbReference type="GO" id="GO:0005667">
    <property type="term" value="C:transcription regulator complex"/>
    <property type="evidence" value="ECO:0007669"/>
    <property type="project" value="TreeGrafter"/>
</dbReference>
<dbReference type="PANTHER" id="PTHR11462">
    <property type="entry name" value="JUN TRANSCRIPTION FACTOR-RELATED"/>
    <property type="match status" value="1"/>
</dbReference>
<evidence type="ECO:0000313" key="12">
    <source>
        <dbReference type="EMBL" id="RDW27553.1"/>
    </source>
</evidence>
<name>A0A1D8NK83_YARLL</name>
<dbReference type="InterPro" id="IPR050946">
    <property type="entry name" value="AP-1_TF_bZIP"/>
</dbReference>
<dbReference type="Pfam" id="PF07716">
    <property type="entry name" value="bZIP_2"/>
    <property type="match status" value="1"/>
</dbReference>